<protein>
    <submittedName>
        <fullName evidence="6">RNA guanine-7 methyltransferase activating subunit</fullName>
    </submittedName>
</protein>
<keyword evidence="2" id="KW-0539">Nucleus</keyword>
<feature type="compositionally biased region" description="Low complexity" evidence="4">
    <location>
        <begin position="268"/>
        <end position="279"/>
    </location>
</feature>
<evidence type="ECO:0000256" key="4">
    <source>
        <dbReference type="SAM" id="MobiDB-lite"/>
    </source>
</evidence>
<dbReference type="AlphaFoldDB" id="A0A8C0QFA6"/>
<reference evidence="6" key="3">
    <citation type="submission" date="2025-05" db="UniProtKB">
        <authorList>
            <consortium name="Ensembl"/>
        </authorList>
    </citation>
    <scope>IDENTIFICATION</scope>
</reference>
<organism evidence="6 8">
    <name type="scientific">Canis lupus familiaris</name>
    <name type="common">Dog</name>
    <name type="synonym">Canis familiaris</name>
    <dbReference type="NCBI Taxonomy" id="9615"/>
    <lineage>
        <taxon>Eukaryota</taxon>
        <taxon>Metazoa</taxon>
        <taxon>Chordata</taxon>
        <taxon>Craniata</taxon>
        <taxon>Vertebrata</taxon>
        <taxon>Euteleostomi</taxon>
        <taxon>Mammalia</taxon>
        <taxon>Eutheria</taxon>
        <taxon>Laurasiatheria</taxon>
        <taxon>Carnivora</taxon>
        <taxon>Caniformia</taxon>
        <taxon>Canidae</taxon>
        <taxon>Canis</taxon>
    </lineage>
</organism>
<evidence type="ECO:0000256" key="3">
    <source>
        <dbReference type="ARBA" id="ARBA00034716"/>
    </source>
</evidence>
<feature type="compositionally biased region" description="Polar residues" evidence="4">
    <location>
        <begin position="299"/>
        <end position="316"/>
    </location>
</feature>
<name>A0A8C0QFA6_CANLF</name>
<feature type="region of interest" description="Disordered" evidence="4">
    <location>
        <begin position="248"/>
        <end position="317"/>
    </location>
</feature>
<reference evidence="6" key="2">
    <citation type="submission" date="2018-10" db="EMBL/GenBank/DDBJ databases">
        <title>De novo assembly of a Great Dane genome.</title>
        <authorList>
            <person name="Kidd J.M."/>
            <person name="Pendleton A.L."/>
            <person name="Shen F."/>
            <person name="Emery S."/>
        </authorList>
    </citation>
    <scope>NUCLEOTIDE SEQUENCE [LARGE SCALE GENOMIC DNA]</scope>
    <source>
        <strain evidence="6">Great Dane</strain>
    </source>
</reference>
<dbReference type="Proteomes" id="UP000002254">
    <property type="component" value="Chromosome 3"/>
</dbReference>
<dbReference type="OrthoDB" id="5875297at2759"/>
<dbReference type="Pfam" id="PF15320">
    <property type="entry name" value="RAM"/>
    <property type="match status" value="1"/>
</dbReference>
<feature type="region of interest" description="Disordered" evidence="4">
    <location>
        <begin position="68"/>
        <end position="169"/>
    </location>
</feature>
<accession>A0A8C0QFA6</accession>
<comment type="similarity">
    <text evidence="3">Belongs to the RAM family.</text>
</comment>
<dbReference type="PANTHER" id="PTHR48168">
    <property type="entry name" value="RNA GUANINE-7 METHYLTRANSFERASE-ACTIVATING SUBUNIT-LIKE (PSEUDOGENE)-RELATED"/>
    <property type="match status" value="1"/>
</dbReference>
<feature type="compositionally biased region" description="Basic residues" evidence="4">
    <location>
        <begin position="87"/>
        <end position="98"/>
    </location>
</feature>
<dbReference type="Proteomes" id="UP000694542">
    <property type="component" value="Chromosome 3"/>
</dbReference>
<feature type="compositionally biased region" description="Low complexity" evidence="4">
    <location>
        <begin position="45"/>
        <end position="54"/>
    </location>
</feature>
<evidence type="ECO:0000313" key="7">
    <source>
        <dbReference type="Proteomes" id="UP000002254"/>
    </source>
</evidence>
<reference evidence="5 7" key="1">
    <citation type="journal article" date="2005" name="Nature">
        <title>Genome sequence, comparative analysis and haplotype structure of the domestic dog.</title>
        <authorList>
            <consortium name="Broad Sequencing Platform"/>
            <person name="Lindblad-Toh K."/>
            <person name="Wade C.M."/>
            <person name="Mikkelsen T.S."/>
            <person name="Karlsson E.K."/>
            <person name="Jaffe D.B."/>
            <person name="Kamal M."/>
            <person name="Clamp M."/>
            <person name="Chang J.L."/>
            <person name="Kulbokas E.J. III"/>
            <person name="Zody M.C."/>
            <person name="Mauceli E."/>
            <person name="Xie X."/>
            <person name="Breen M."/>
            <person name="Wayne R.K."/>
            <person name="Ostrander E.A."/>
            <person name="Ponting C.P."/>
            <person name="Galibert F."/>
            <person name="Smith D.R."/>
            <person name="DeJong P.J."/>
            <person name="Kirkness E."/>
            <person name="Alvarez P."/>
            <person name="Biagi T."/>
            <person name="Brockman W."/>
            <person name="Butler J."/>
            <person name="Chin C.W."/>
            <person name="Cook A."/>
            <person name="Cuff J."/>
            <person name="Daly M.J."/>
            <person name="DeCaprio D."/>
            <person name="Gnerre S."/>
            <person name="Grabherr M."/>
            <person name="Kellis M."/>
            <person name="Kleber M."/>
            <person name="Bardeleben C."/>
            <person name="Goodstadt L."/>
            <person name="Heger A."/>
            <person name="Hitte C."/>
            <person name="Kim L."/>
            <person name="Koepfli K.P."/>
            <person name="Parker H.G."/>
            <person name="Pollinger J.P."/>
            <person name="Searle S.M."/>
            <person name="Sutter N.B."/>
            <person name="Thomas R."/>
            <person name="Webber C."/>
            <person name="Baldwin J."/>
            <person name="Abebe A."/>
            <person name="Abouelleil A."/>
            <person name="Aftuck L."/>
            <person name="Ait-Zahra M."/>
            <person name="Aldredge T."/>
            <person name="Allen N."/>
            <person name="An P."/>
            <person name="Anderson S."/>
            <person name="Antoine C."/>
            <person name="Arachchi H."/>
            <person name="Aslam A."/>
            <person name="Ayotte L."/>
            <person name="Bachantsang P."/>
            <person name="Barry A."/>
            <person name="Bayul T."/>
            <person name="Benamara M."/>
            <person name="Berlin A."/>
            <person name="Bessette D."/>
            <person name="Blitshteyn B."/>
            <person name="Bloom T."/>
            <person name="Blye J."/>
            <person name="Boguslavskiy L."/>
            <person name="Bonnet C."/>
            <person name="Boukhgalter B."/>
            <person name="Brown A."/>
            <person name="Cahill P."/>
            <person name="Calixte N."/>
            <person name="Camarata J."/>
            <person name="Cheshatsang Y."/>
            <person name="Chu J."/>
            <person name="Citroen M."/>
            <person name="Collymore A."/>
            <person name="Cooke P."/>
            <person name="Dawoe T."/>
            <person name="Daza R."/>
            <person name="Decktor K."/>
            <person name="DeGray S."/>
            <person name="Dhargay N."/>
            <person name="Dooley K."/>
            <person name="Dooley K."/>
            <person name="Dorje P."/>
            <person name="Dorjee K."/>
            <person name="Dorris L."/>
            <person name="Duffey N."/>
            <person name="Dupes A."/>
            <person name="Egbiremolen O."/>
            <person name="Elong R."/>
            <person name="Falk J."/>
            <person name="Farina A."/>
            <person name="Faro S."/>
            <person name="Ferguson D."/>
            <person name="Ferreira P."/>
            <person name="Fisher S."/>
            <person name="FitzGerald M."/>
            <person name="Foley K."/>
            <person name="Foley C."/>
            <person name="Franke A."/>
            <person name="Friedrich D."/>
            <person name="Gage D."/>
            <person name="Garber M."/>
            <person name="Gearin G."/>
            <person name="Giannoukos G."/>
            <person name="Goode T."/>
            <person name="Goyette A."/>
            <person name="Graham J."/>
            <person name="Grandbois E."/>
            <person name="Gyaltsen K."/>
            <person name="Hafez N."/>
            <person name="Hagopian D."/>
            <person name="Hagos B."/>
            <person name="Hall J."/>
            <person name="Healy C."/>
            <person name="Hegarty R."/>
            <person name="Honan T."/>
            <person name="Horn A."/>
            <person name="Houde N."/>
            <person name="Hughes L."/>
            <person name="Hunnicutt L."/>
            <person name="Husby M."/>
            <person name="Jester B."/>
            <person name="Jones C."/>
            <person name="Kamat A."/>
            <person name="Kanga B."/>
            <person name="Kells C."/>
            <person name="Khazanovich D."/>
            <person name="Kieu A.C."/>
            <person name="Kisner P."/>
            <person name="Kumar M."/>
            <person name="Lance K."/>
            <person name="Landers T."/>
            <person name="Lara M."/>
            <person name="Lee W."/>
            <person name="Leger J.P."/>
            <person name="Lennon N."/>
            <person name="Leuper L."/>
            <person name="LeVine S."/>
            <person name="Liu J."/>
            <person name="Liu X."/>
            <person name="Lokyitsang Y."/>
            <person name="Lokyitsang T."/>
            <person name="Lui A."/>
            <person name="Macdonald J."/>
            <person name="Major J."/>
            <person name="Marabella R."/>
            <person name="Maru K."/>
            <person name="Matthews C."/>
            <person name="McDonough S."/>
            <person name="Mehta T."/>
            <person name="Meldrim J."/>
            <person name="Melnikov A."/>
            <person name="Meneus L."/>
            <person name="Mihalev A."/>
            <person name="Mihova T."/>
            <person name="Miller K."/>
            <person name="Mittelman R."/>
            <person name="Mlenga V."/>
            <person name="Mulrain L."/>
            <person name="Munson G."/>
            <person name="Navidi A."/>
            <person name="Naylor J."/>
            <person name="Nguyen T."/>
            <person name="Nguyen N."/>
            <person name="Nguyen C."/>
            <person name="Nguyen T."/>
            <person name="Nicol R."/>
            <person name="Norbu N."/>
            <person name="Norbu C."/>
            <person name="Novod N."/>
            <person name="Nyima T."/>
            <person name="Olandt P."/>
            <person name="O'Neill B."/>
            <person name="O'Neill K."/>
            <person name="Osman S."/>
            <person name="Oyono L."/>
            <person name="Patti C."/>
            <person name="Perrin D."/>
            <person name="Phunkhang P."/>
            <person name="Pierre F."/>
            <person name="Priest M."/>
            <person name="Rachupka A."/>
            <person name="Raghuraman S."/>
            <person name="Rameau R."/>
            <person name="Ray V."/>
            <person name="Raymond C."/>
            <person name="Rege F."/>
            <person name="Rise C."/>
            <person name="Rogers J."/>
            <person name="Rogov P."/>
            <person name="Sahalie J."/>
            <person name="Settipalli S."/>
            <person name="Sharpe T."/>
            <person name="Shea T."/>
            <person name="Sheehan M."/>
            <person name="Sherpa N."/>
            <person name="Shi J."/>
            <person name="Shih D."/>
            <person name="Sloan J."/>
            <person name="Smith C."/>
            <person name="Sparrow T."/>
            <person name="Stalker J."/>
            <person name="Stange-Thomann N."/>
            <person name="Stavropoulos S."/>
            <person name="Stone C."/>
            <person name="Stone S."/>
            <person name="Sykes S."/>
            <person name="Tchuinga P."/>
            <person name="Tenzing P."/>
            <person name="Tesfaye S."/>
            <person name="Thoulutsang D."/>
            <person name="Thoulutsang Y."/>
            <person name="Topham K."/>
            <person name="Topping I."/>
            <person name="Tsamla T."/>
            <person name="Vassiliev H."/>
            <person name="Venkataraman V."/>
            <person name="Vo A."/>
            <person name="Wangchuk T."/>
            <person name="Wangdi T."/>
            <person name="Weiand M."/>
            <person name="Wilkinson J."/>
            <person name="Wilson A."/>
            <person name="Yadav S."/>
            <person name="Yang S."/>
            <person name="Yang X."/>
            <person name="Young G."/>
            <person name="Yu Q."/>
            <person name="Zainoun J."/>
            <person name="Zembek L."/>
            <person name="Zimmer A."/>
            <person name="Lander E.S."/>
        </authorList>
    </citation>
    <scope>NUCLEOTIDE SEQUENCE [LARGE SCALE GENOMIC DNA]</scope>
    <source>
        <strain evidence="5">Boxer</strain>
    </source>
</reference>
<evidence type="ECO:0000313" key="8">
    <source>
        <dbReference type="Proteomes" id="UP000694542"/>
    </source>
</evidence>
<dbReference type="GO" id="GO:0106005">
    <property type="term" value="P:RNA 5'-cap (guanine-N7)-methylation"/>
    <property type="evidence" value="ECO:0007669"/>
    <property type="project" value="InterPro"/>
</dbReference>
<dbReference type="GO" id="GO:0031533">
    <property type="term" value="C:mRNA capping enzyme complex"/>
    <property type="evidence" value="ECO:0007669"/>
    <property type="project" value="InterPro"/>
</dbReference>
<comment type="subcellular location">
    <subcellularLocation>
        <location evidence="1">Nucleus</location>
    </subcellularLocation>
</comment>
<dbReference type="Ensembl" id="ENSCAFT00000020926.5">
    <property type="protein sequence ID" value="ENSCAFP00000019430.5"/>
    <property type="gene ID" value="ENSCAFG00000013181.5"/>
</dbReference>
<sequence>MASITGLRLPGGLAGVPTRGGAPFGDPARCARPGAAERRPLPPTRSSAAGRAGSPALVPAATAALFLNAPHSSPPVPGAQPGGTAHTHTHTHTPRRRVPPGARGLRAHTGHRPSREPRAASRQPHSARSPLRPSKDAEGLALRARHLARPGRPAPALARRKRKSGECRPAAGVAPFPWRAEVVADPLAAVWARDRNNINITRCSCLRLLGILTKTLKTVQNFRMTDTSEAVPNFEEMFASRFTEDDKEYQEYLKRPPESPPIIEEWNSRAGGNQRNRGNRLQDNRQFRGRDSRRGWPSDNRSNQWHGRSWGSNYPQHRQEPYYPHQYGHYGYNQRPPYGYY</sequence>
<evidence type="ECO:0000313" key="6">
    <source>
        <dbReference type="Ensembl" id="ENSCAFP00040007925.1"/>
    </source>
</evidence>
<evidence type="ECO:0000313" key="5">
    <source>
        <dbReference type="Ensembl" id="ENSCAFP00000019430.5"/>
    </source>
</evidence>
<proteinExistence type="inferred from homology"/>
<dbReference type="PANTHER" id="PTHR48168:SF1">
    <property type="entry name" value="RNA GUANINE-N7 METHYLTRANSFERASE ACTIVATING SUBUNIT-RELATED"/>
    <property type="match status" value="1"/>
</dbReference>
<evidence type="ECO:0000256" key="1">
    <source>
        <dbReference type="ARBA" id="ARBA00004123"/>
    </source>
</evidence>
<dbReference type="InterPro" id="IPR028271">
    <property type="entry name" value="RAMAC"/>
</dbReference>
<dbReference type="GO" id="GO:0003723">
    <property type="term" value="F:RNA binding"/>
    <property type="evidence" value="ECO:0007669"/>
    <property type="project" value="InterPro"/>
</dbReference>
<gene>
    <name evidence="5" type="primary">RAMAC</name>
</gene>
<feature type="compositionally biased region" description="Basic and acidic residues" evidence="4">
    <location>
        <begin position="280"/>
        <end position="296"/>
    </location>
</feature>
<feature type="region of interest" description="Disordered" evidence="4">
    <location>
        <begin position="1"/>
        <end position="55"/>
    </location>
</feature>
<dbReference type="Ensembl" id="ENSCAFT00040009128.1">
    <property type="protein sequence ID" value="ENSCAFP00040007925.1"/>
    <property type="gene ID" value="ENSCAFG00040004851.1"/>
</dbReference>
<evidence type="ECO:0000256" key="2">
    <source>
        <dbReference type="ARBA" id="ARBA00023242"/>
    </source>
</evidence>